<dbReference type="EMBL" id="JH818292">
    <property type="protein sequence ID" value="EKC19975.1"/>
    <property type="molecule type" value="Genomic_DNA"/>
</dbReference>
<dbReference type="AlphaFoldDB" id="K1PUI0"/>
<proteinExistence type="predicted"/>
<gene>
    <name evidence="2" type="ORF">CGI_10007139</name>
</gene>
<organism evidence="2">
    <name type="scientific">Magallana gigas</name>
    <name type="common">Pacific oyster</name>
    <name type="synonym">Crassostrea gigas</name>
    <dbReference type="NCBI Taxonomy" id="29159"/>
    <lineage>
        <taxon>Eukaryota</taxon>
        <taxon>Metazoa</taxon>
        <taxon>Spiralia</taxon>
        <taxon>Lophotrochozoa</taxon>
        <taxon>Mollusca</taxon>
        <taxon>Bivalvia</taxon>
        <taxon>Autobranchia</taxon>
        <taxon>Pteriomorphia</taxon>
        <taxon>Ostreida</taxon>
        <taxon>Ostreoidea</taxon>
        <taxon>Ostreidae</taxon>
        <taxon>Magallana</taxon>
    </lineage>
</organism>
<reference evidence="2" key="1">
    <citation type="journal article" date="2012" name="Nature">
        <title>The oyster genome reveals stress adaptation and complexity of shell formation.</title>
        <authorList>
            <person name="Zhang G."/>
            <person name="Fang X."/>
            <person name="Guo X."/>
            <person name="Li L."/>
            <person name="Luo R."/>
            <person name="Xu F."/>
            <person name="Yang P."/>
            <person name="Zhang L."/>
            <person name="Wang X."/>
            <person name="Qi H."/>
            <person name="Xiong Z."/>
            <person name="Que H."/>
            <person name="Xie Y."/>
            <person name="Holland P.W."/>
            <person name="Paps J."/>
            <person name="Zhu Y."/>
            <person name="Wu F."/>
            <person name="Chen Y."/>
            <person name="Wang J."/>
            <person name="Peng C."/>
            <person name="Meng J."/>
            <person name="Yang L."/>
            <person name="Liu J."/>
            <person name="Wen B."/>
            <person name="Zhang N."/>
            <person name="Huang Z."/>
            <person name="Zhu Q."/>
            <person name="Feng Y."/>
            <person name="Mount A."/>
            <person name="Hedgecock D."/>
            <person name="Xu Z."/>
            <person name="Liu Y."/>
            <person name="Domazet-Loso T."/>
            <person name="Du Y."/>
            <person name="Sun X."/>
            <person name="Zhang S."/>
            <person name="Liu B."/>
            <person name="Cheng P."/>
            <person name="Jiang X."/>
            <person name="Li J."/>
            <person name="Fan D."/>
            <person name="Wang W."/>
            <person name="Fu W."/>
            <person name="Wang T."/>
            <person name="Wang B."/>
            <person name="Zhang J."/>
            <person name="Peng Z."/>
            <person name="Li Y."/>
            <person name="Li N."/>
            <person name="Wang J."/>
            <person name="Chen M."/>
            <person name="He Y."/>
            <person name="Tan F."/>
            <person name="Song X."/>
            <person name="Zheng Q."/>
            <person name="Huang R."/>
            <person name="Yang H."/>
            <person name="Du X."/>
            <person name="Chen L."/>
            <person name="Yang M."/>
            <person name="Gaffney P.M."/>
            <person name="Wang S."/>
            <person name="Luo L."/>
            <person name="She Z."/>
            <person name="Ming Y."/>
            <person name="Huang W."/>
            <person name="Zhang S."/>
            <person name="Huang B."/>
            <person name="Zhang Y."/>
            <person name="Qu T."/>
            <person name="Ni P."/>
            <person name="Miao G."/>
            <person name="Wang J."/>
            <person name="Wang Q."/>
            <person name="Steinberg C.E."/>
            <person name="Wang H."/>
            <person name="Li N."/>
            <person name="Qian L."/>
            <person name="Zhang G."/>
            <person name="Li Y."/>
            <person name="Yang H."/>
            <person name="Liu X."/>
            <person name="Wang J."/>
            <person name="Yin Y."/>
            <person name="Wang J."/>
        </authorList>
    </citation>
    <scope>NUCLEOTIDE SEQUENCE [LARGE SCALE GENOMIC DNA]</scope>
    <source>
        <strain evidence="2">05x7-T-G4-1.051#20</strain>
    </source>
</reference>
<evidence type="ECO:0000256" key="1">
    <source>
        <dbReference type="SAM" id="MobiDB-lite"/>
    </source>
</evidence>
<sequence length="72" mass="8221">MTSTLDLEIWFKVTAHSLPKGTLLVKYESDRAKGRENMLWTSNLRWTEGHKDGQTDAQTDHYKAPAERGTNS</sequence>
<name>K1PUI0_MAGGI</name>
<dbReference type="HOGENOM" id="CLU_202068_0_0_1"/>
<protein>
    <submittedName>
        <fullName evidence="2">Uncharacterized protein</fullName>
    </submittedName>
</protein>
<dbReference type="InParanoid" id="K1PUI0"/>
<feature type="region of interest" description="Disordered" evidence="1">
    <location>
        <begin position="46"/>
        <end position="72"/>
    </location>
</feature>
<feature type="compositionally biased region" description="Basic and acidic residues" evidence="1">
    <location>
        <begin position="47"/>
        <end position="66"/>
    </location>
</feature>
<evidence type="ECO:0000313" key="2">
    <source>
        <dbReference type="EMBL" id="EKC19975.1"/>
    </source>
</evidence>
<accession>K1PUI0</accession>